<feature type="transmembrane region" description="Helical" evidence="2">
    <location>
        <begin position="12"/>
        <end position="32"/>
    </location>
</feature>
<gene>
    <name evidence="3" type="ORF">JRO89_XS15G0027800</name>
</gene>
<keyword evidence="2" id="KW-0812">Transmembrane</keyword>
<evidence type="ECO:0000313" key="3">
    <source>
        <dbReference type="EMBL" id="KAH7543835.1"/>
    </source>
</evidence>
<keyword evidence="2" id="KW-1133">Transmembrane helix</keyword>
<reference evidence="3 4" key="1">
    <citation type="submission" date="2021-02" db="EMBL/GenBank/DDBJ databases">
        <title>Plant Genome Project.</title>
        <authorList>
            <person name="Zhang R.-G."/>
        </authorList>
    </citation>
    <scope>NUCLEOTIDE SEQUENCE [LARGE SCALE GENOMIC DNA]</scope>
    <source>
        <tissue evidence="3">Leaves</tissue>
    </source>
</reference>
<sequence length="223" mass="24793">MSYALFSPLKILNSSVLSTIGGLLLFFLNLSLWGNYEILYIIGIVLLAVGEAGLCPLLNEFLIDQLRKHELYTNTNDDGVEDGAEADVEDRAEDRVDDDGSSGLSSRGSKKSVVDCCLDDWTKLPSLNPPIFVQNSKNEQVEVHRLQIVDRKRNNLEIPNRSIFWLAQQFCVLCLLQGSGIKGLEEFMIGELPKSLKNYASAMNGFVVDLIGNFLGILFVYAK</sequence>
<protein>
    <recommendedName>
        <fullName evidence="5">Solute carrier family 40 protein</fullName>
    </recommendedName>
</protein>
<evidence type="ECO:0000256" key="2">
    <source>
        <dbReference type="SAM" id="Phobius"/>
    </source>
</evidence>
<dbReference type="Gene3D" id="1.20.1250.20">
    <property type="entry name" value="MFS general substrate transporter like domains"/>
    <property type="match status" value="1"/>
</dbReference>
<evidence type="ECO:0008006" key="5">
    <source>
        <dbReference type="Google" id="ProtNLM"/>
    </source>
</evidence>
<accession>A0ABQ8H0U7</accession>
<dbReference type="Proteomes" id="UP000827721">
    <property type="component" value="Unassembled WGS sequence"/>
</dbReference>
<feature type="transmembrane region" description="Helical" evidence="2">
    <location>
        <begin position="38"/>
        <end position="58"/>
    </location>
</feature>
<keyword evidence="2" id="KW-0472">Membrane</keyword>
<comment type="caution">
    <text evidence="3">The sequence shown here is derived from an EMBL/GenBank/DDBJ whole genome shotgun (WGS) entry which is preliminary data.</text>
</comment>
<evidence type="ECO:0000313" key="4">
    <source>
        <dbReference type="Proteomes" id="UP000827721"/>
    </source>
</evidence>
<feature type="transmembrane region" description="Helical" evidence="2">
    <location>
        <begin position="162"/>
        <end position="181"/>
    </location>
</feature>
<dbReference type="EMBL" id="JAFEMO010000015">
    <property type="protein sequence ID" value="KAH7543835.1"/>
    <property type="molecule type" value="Genomic_DNA"/>
</dbReference>
<feature type="region of interest" description="Disordered" evidence="1">
    <location>
        <begin position="77"/>
        <end position="110"/>
    </location>
</feature>
<name>A0ABQ8H0U7_9ROSI</name>
<proteinExistence type="predicted"/>
<keyword evidence="4" id="KW-1185">Reference proteome</keyword>
<feature type="compositionally biased region" description="Acidic residues" evidence="1">
    <location>
        <begin position="78"/>
        <end position="100"/>
    </location>
</feature>
<dbReference type="InterPro" id="IPR036259">
    <property type="entry name" value="MFS_trans_sf"/>
</dbReference>
<organism evidence="3 4">
    <name type="scientific">Xanthoceras sorbifolium</name>
    <dbReference type="NCBI Taxonomy" id="99658"/>
    <lineage>
        <taxon>Eukaryota</taxon>
        <taxon>Viridiplantae</taxon>
        <taxon>Streptophyta</taxon>
        <taxon>Embryophyta</taxon>
        <taxon>Tracheophyta</taxon>
        <taxon>Spermatophyta</taxon>
        <taxon>Magnoliopsida</taxon>
        <taxon>eudicotyledons</taxon>
        <taxon>Gunneridae</taxon>
        <taxon>Pentapetalae</taxon>
        <taxon>rosids</taxon>
        <taxon>malvids</taxon>
        <taxon>Sapindales</taxon>
        <taxon>Sapindaceae</taxon>
        <taxon>Xanthoceroideae</taxon>
        <taxon>Xanthoceras</taxon>
    </lineage>
</organism>
<evidence type="ECO:0000256" key="1">
    <source>
        <dbReference type="SAM" id="MobiDB-lite"/>
    </source>
</evidence>
<feature type="transmembrane region" description="Helical" evidence="2">
    <location>
        <begin position="201"/>
        <end position="222"/>
    </location>
</feature>